<accession>A0AAW9QB43</accession>
<proteinExistence type="predicted"/>
<protein>
    <submittedName>
        <fullName evidence="1">Uncharacterized protein</fullName>
    </submittedName>
</protein>
<organism evidence="1 2">
    <name type="scientific">Aquincola agrisoli</name>
    <dbReference type="NCBI Taxonomy" id="3119538"/>
    <lineage>
        <taxon>Bacteria</taxon>
        <taxon>Pseudomonadati</taxon>
        <taxon>Pseudomonadota</taxon>
        <taxon>Betaproteobacteria</taxon>
        <taxon>Burkholderiales</taxon>
        <taxon>Sphaerotilaceae</taxon>
        <taxon>Aquincola</taxon>
    </lineage>
</organism>
<evidence type="ECO:0000313" key="1">
    <source>
        <dbReference type="EMBL" id="MEF7612642.1"/>
    </source>
</evidence>
<reference evidence="1 2" key="1">
    <citation type="submission" date="2024-02" db="EMBL/GenBank/DDBJ databases">
        <title>Genome sequence of Aquincola sp. MAHUQ-54.</title>
        <authorList>
            <person name="Huq M.A."/>
        </authorList>
    </citation>
    <scope>NUCLEOTIDE SEQUENCE [LARGE SCALE GENOMIC DNA]</scope>
    <source>
        <strain evidence="1 2">MAHUQ-54</strain>
    </source>
</reference>
<evidence type="ECO:0000313" key="2">
    <source>
        <dbReference type="Proteomes" id="UP001336250"/>
    </source>
</evidence>
<dbReference type="EMBL" id="JAZIBG010000009">
    <property type="protein sequence ID" value="MEF7612642.1"/>
    <property type="molecule type" value="Genomic_DNA"/>
</dbReference>
<sequence length="150" mass="16086">MSGSTARSVFAKSLLKDVAPVEIEFFEAYDATASDVDSRRRAGTGMGLPPEVAGVLGMVAVIVGRTVFDKLSEWAISIGGEIVKKFLVDSGVQRLKKWLKAPENSSLAGVLTAEGRREVLAVVERDARAAKLKPEELDKLLKSVAARLDS</sequence>
<comment type="caution">
    <text evidence="1">The sequence shown here is derived from an EMBL/GenBank/DDBJ whole genome shotgun (WGS) entry which is preliminary data.</text>
</comment>
<dbReference type="RefSeq" id="WP_332287541.1">
    <property type="nucleotide sequence ID" value="NZ_JAZIBG010000009.1"/>
</dbReference>
<dbReference type="Proteomes" id="UP001336250">
    <property type="component" value="Unassembled WGS sequence"/>
</dbReference>
<keyword evidence="2" id="KW-1185">Reference proteome</keyword>
<name>A0AAW9QB43_9BURK</name>
<dbReference type="AlphaFoldDB" id="A0AAW9QB43"/>
<gene>
    <name evidence="1" type="ORF">V4F39_01885</name>
</gene>